<dbReference type="InterPro" id="IPR029045">
    <property type="entry name" value="ClpP/crotonase-like_dom_sf"/>
</dbReference>
<gene>
    <name evidence="1" type="ORF">BLNAU_19324</name>
</gene>
<evidence type="ECO:0000313" key="2">
    <source>
        <dbReference type="Proteomes" id="UP001281761"/>
    </source>
</evidence>
<name>A0ABQ9X2E7_9EUKA</name>
<dbReference type="EMBL" id="JARBJD010000248">
    <property type="protein sequence ID" value="KAK2945768.1"/>
    <property type="molecule type" value="Genomic_DNA"/>
</dbReference>
<reference evidence="1 2" key="1">
    <citation type="journal article" date="2022" name="bioRxiv">
        <title>Genomics of Preaxostyla Flagellates Illuminates Evolutionary Transitions and the Path Towards Mitochondrial Loss.</title>
        <authorList>
            <person name="Novak L.V.F."/>
            <person name="Treitli S.C."/>
            <person name="Pyrih J."/>
            <person name="Halakuc P."/>
            <person name="Pipaliya S.V."/>
            <person name="Vacek V."/>
            <person name="Brzon O."/>
            <person name="Soukal P."/>
            <person name="Eme L."/>
            <person name="Dacks J.B."/>
            <person name="Karnkowska A."/>
            <person name="Elias M."/>
            <person name="Hampl V."/>
        </authorList>
    </citation>
    <scope>NUCLEOTIDE SEQUENCE [LARGE SCALE GENOMIC DNA]</scope>
    <source>
        <strain evidence="1">NAU3</strain>
        <tissue evidence="1">Gut</tissue>
    </source>
</reference>
<comment type="caution">
    <text evidence="1">The sequence shown here is derived from an EMBL/GenBank/DDBJ whole genome shotgun (WGS) entry which is preliminary data.</text>
</comment>
<accession>A0ABQ9X2E7</accession>
<keyword evidence="2" id="KW-1185">Reference proteome</keyword>
<dbReference type="Proteomes" id="UP001281761">
    <property type="component" value="Unassembled WGS sequence"/>
</dbReference>
<sequence length="349" mass="38479">MNYSFVDSLRNPPDDADVPKIDLVACIEALDSREMNSMLKFYTAVHKIVDSTKDAHLQFLAPFDNVAMQYFPYDLSRDAMGPPTLVLWELRGDTNLSEESNRKLGFEMIGAKVCNMSLNSESNPTKTPLDVLLDWAEEKVASAEKKTNRFNRSLLDDFAIRKALEPQTADFIVIVTLANGEQKTVPVPFGAYVATEEPIADLGLFCPKRKMSVESTDPAPNLPFEDILRKIEGIVRKILSQAGKLVSSTNHSIPPQQSNSDNSTPITTSEFSITSAVIPTEKIDSVNIGSFSENALGTGITFVQSPKGIMAKKCEILVLDLRGNTEGSLSLTIQLMELLWPNRIPHCPA</sequence>
<organism evidence="1 2">
    <name type="scientific">Blattamonas nauphoetae</name>
    <dbReference type="NCBI Taxonomy" id="2049346"/>
    <lineage>
        <taxon>Eukaryota</taxon>
        <taxon>Metamonada</taxon>
        <taxon>Preaxostyla</taxon>
        <taxon>Oxymonadida</taxon>
        <taxon>Blattamonas</taxon>
    </lineage>
</organism>
<protein>
    <recommendedName>
        <fullName evidence="3">Tail specific protease domain-containing protein</fullName>
    </recommendedName>
</protein>
<dbReference type="SUPFAM" id="SSF52096">
    <property type="entry name" value="ClpP/crotonase"/>
    <property type="match status" value="1"/>
</dbReference>
<proteinExistence type="predicted"/>
<evidence type="ECO:0008006" key="3">
    <source>
        <dbReference type="Google" id="ProtNLM"/>
    </source>
</evidence>
<evidence type="ECO:0000313" key="1">
    <source>
        <dbReference type="EMBL" id="KAK2945768.1"/>
    </source>
</evidence>